<keyword evidence="1" id="KW-0472">Membrane</keyword>
<dbReference type="PRINTS" id="PR00625">
    <property type="entry name" value="JDOMAIN"/>
</dbReference>
<name>A0A8C4SD46_ERPCA</name>
<evidence type="ECO:0000313" key="4">
    <source>
        <dbReference type="Proteomes" id="UP000694620"/>
    </source>
</evidence>
<dbReference type="Proteomes" id="UP000694620">
    <property type="component" value="Chromosome 1"/>
</dbReference>
<sequence>NFLLEFHLQFPSSFWWLVFFSRSSGNYYDLLGVKKDATVEEIKRAFFARSKELHPDSDPSNPGLHKQFVELSEAYQVLSKDVTRKTYDAKLSIYQSFYVPTLTYGHESENMHYWGQFRNTSNEEICPKAKRQRNQKLVGYCILIMLGGILAHYVGFQKLEEIHSSFMNEKDKIITEIYNESKERARVNGFQKQQEILRKKHAEFIEKHQLRRGSKDE</sequence>
<organism evidence="3 4">
    <name type="scientific">Erpetoichthys calabaricus</name>
    <name type="common">Rope fish</name>
    <name type="synonym">Calamoichthys calabaricus</name>
    <dbReference type="NCBI Taxonomy" id="27687"/>
    <lineage>
        <taxon>Eukaryota</taxon>
        <taxon>Metazoa</taxon>
        <taxon>Chordata</taxon>
        <taxon>Craniata</taxon>
        <taxon>Vertebrata</taxon>
        <taxon>Euteleostomi</taxon>
        <taxon>Actinopterygii</taxon>
        <taxon>Polypteriformes</taxon>
        <taxon>Polypteridae</taxon>
        <taxon>Erpetoichthys</taxon>
    </lineage>
</organism>
<dbReference type="PANTHER" id="PTHR44825">
    <property type="match status" value="1"/>
</dbReference>
<keyword evidence="1" id="KW-1133">Transmembrane helix</keyword>
<dbReference type="Gene3D" id="1.10.287.110">
    <property type="entry name" value="DnaJ domain"/>
    <property type="match status" value="1"/>
</dbReference>
<accession>A0A8C4SD46</accession>
<evidence type="ECO:0000256" key="1">
    <source>
        <dbReference type="SAM" id="Phobius"/>
    </source>
</evidence>
<dbReference type="AlphaFoldDB" id="A0A8C4SD46"/>
<evidence type="ECO:0000313" key="3">
    <source>
        <dbReference type="Ensembl" id="ENSECRP00000015808.1"/>
    </source>
</evidence>
<dbReference type="PROSITE" id="PS50076">
    <property type="entry name" value="DNAJ_2"/>
    <property type="match status" value="1"/>
</dbReference>
<dbReference type="CDD" id="cd06257">
    <property type="entry name" value="DnaJ"/>
    <property type="match status" value="1"/>
</dbReference>
<feature type="domain" description="J" evidence="2">
    <location>
        <begin position="26"/>
        <end position="91"/>
    </location>
</feature>
<gene>
    <name evidence="3" type="primary">dnajc4</name>
</gene>
<dbReference type="SUPFAM" id="SSF46565">
    <property type="entry name" value="Chaperone J-domain"/>
    <property type="match status" value="1"/>
</dbReference>
<dbReference type="InterPro" id="IPR001623">
    <property type="entry name" value="DnaJ_domain"/>
</dbReference>
<dbReference type="GeneTree" id="ENSGT00510000048574"/>
<dbReference type="PANTHER" id="PTHR44825:SF1">
    <property type="entry name" value="DNAJ HOMOLOG SUBFAMILY C MEMBER 4"/>
    <property type="match status" value="1"/>
</dbReference>
<dbReference type="Ensembl" id="ENSECRT00000016088.1">
    <property type="protein sequence ID" value="ENSECRP00000015808.1"/>
    <property type="gene ID" value="ENSECRG00000010545.1"/>
</dbReference>
<protein>
    <submittedName>
        <fullName evidence="3">DnaJ (Hsp40) homolog, subfamily C, member 4</fullName>
    </submittedName>
</protein>
<dbReference type="SMART" id="SM00271">
    <property type="entry name" value="DnaJ"/>
    <property type="match status" value="1"/>
</dbReference>
<keyword evidence="1" id="KW-0812">Transmembrane</keyword>
<feature type="transmembrane region" description="Helical" evidence="1">
    <location>
        <begin position="137"/>
        <end position="156"/>
    </location>
</feature>
<proteinExistence type="predicted"/>
<evidence type="ECO:0000259" key="2">
    <source>
        <dbReference type="PROSITE" id="PS50076"/>
    </source>
</evidence>
<keyword evidence="4" id="KW-1185">Reference proteome</keyword>
<dbReference type="InterPro" id="IPR052763">
    <property type="entry name" value="DnaJ_C4"/>
</dbReference>
<dbReference type="Pfam" id="PF00226">
    <property type="entry name" value="DnaJ"/>
    <property type="match status" value="1"/>
</dbReference>
<reference evidence="3" key="1">
    <citation type="submission" date="2021-06" db="EMBL/GenBank/DDBJ databases">
        <authorList>
            <consortium name="Wellcome Sanger Institute Data Sharing"/>
        </authorList>
    </citation>
    <scope>NUCLEOTIDE SEQUENCE [LARGE SCALE GENOMIC DNA]</scope>
</reference>
<reference evidence="3" key="3">
    <citation type="submission" date="2025-09" db="UniProtKB">
        <authorList>
            <consortium name="Ensembl"/>
        </authorList>
    </citation>
    <scope>IDENTIFICATION</scope>
</reference>
<dbReference type="InterPro" id="IPR036869">
    <property type="entry name" value="J_dom_sf"/>
</dbReference>
<reference evidence="3" key="2">
    <citation type="submission" date="2025-08" db="UniProtKB">
        <authorList>
            <consortium name="Ensembl"/>
        </authorList>
    </citation>
    <scope>IDENTIFICATION</scope>
</reference>